<dbReference type="GO" id="GO:0009055">
    <property type="term" value="F:electron transfer activity"/>
    <property type="evidence" value="ECO:0007669"/>
    <property type="project" value="TreeGrafter"/>
</dbReference>
<accession>W1EZQ1</accession>
<dbReference type="EMBL" id="CBWN010000053">
    <property type="protein sequence ID" value="CDL26282.1"/>
    <property type="molecule type" value="Genomic_DNA"/>
</dbReference>
<dbReference type="GO" id="GO:0016491">
    <property type="term" value="F:oxidoreductase activity"/>
    <property type="evidence" value="ECO:0007669"/>
    <property type="project" value="InterPro"/>
</dbReference>
<dbReference type="InterPro" id="IPR006656">
    <property type="entry name" value="Mopterin_OxRdtase"/>
</dbReference>
<dbReference type="SUPFAM" id="SSF53706">
    <property type="entry name" value="Formate dehydrogenase/DMSO reductase, domains 1-3"/>
    <property type="match status" value="1"/>
</dbReference>
<organism evidence="2 3">
    <name type="scientific">Escherichia coli ISC7</name>
    <dbReference type="NCBI Taxonomy" id="1432555"/>
    <lineage>
        <taxon>Bacteria</taxon>
        <taxon>Pseudomonadati</taxon>
        <taxon>Pseudomonadota</taxon>
        <taxon>Gammaproteobacteria</taxon>
        <taxon>Enterobacterales</taxon>
        <taxon>Enterobacteriaceae</taxon>
        <taxon>Escherichia</taxon>
    </lineage>
</organism>
<dbReference type="GO" id="GO:0030151">
    <property type="term" value="F:molybdenum ion binding"/>
    <property type="evidence" value="ECO:0007669"/>
    <property type="project" value="TreeGrafter"/>
</dbReference>
<comment type="caution">
    <text evidence="2">The sequence shown here is derived from an EMBL/GenBank/DDBJ whole genome shotgun (WGS) entry which is preliminary data.</text>
</comment>
<proteinExistence type="predicted"/>
<sequence>MLPILTGNVGISGGNSGARESTYTITIERLPVLDNPVKTSISCFSWTDAIDHGPQMTAIRDGVRGKDKLDVPIKFIWNYAGNTLVNQHSDINKTHEILQDESKCEMIVIIENFMTSSAKYADILLPDLMTVEQEDIIPNDYAGNMGYLIFLQPVTSEKFERKPIYWILSEVAKRLGPDVYQKFTEGRTQEQWLQHLYAKMLAKDPALPSYDELKKMGIYKRKDPNGHFVAYKAFRDDPEANPLKNAFR</sequence>
<feature type="domain" description="Molybdopterin oxidoreductase" evidence="1">
    <location>
        <begin position="4"/>
        <end position="174"/>
    </location>
</feature>
<reference evidence="2 3" key="1">
    <citation type="submission" date="2013-10" db="EMBL/GenBank/DDBJ databases">
        <title>Antibiotic resistance diversity of beta-lactamase producers in the General Hospital Vienna.</title>
        <authorList>
            <person name="Barisic I."/>
            <person name="Mitteregger D."/>
            <person name="Hirschl A.M."/>
            <person name="Noehammer C."/>
            <person name="Wiesinger-Mayr H."/>
        </authorList>
    </citation>
    <scope>NUCLEOTIDE SEQUENCE [LARGE SCALE GENOMIC DNA]</scope>
    <source>
        <strain evidence="2 3">ISC7</strain>
    </source>
</reference>
<dbReference type="InterPro" id="IPR050612">
    <property type="entry name" value="Prok_Mopterin_Oxidored"/>
</dbReference>
<dbReference type="PANTHER" id="PTHR43742">
    <property type="entry name" value="TRIMETHYLAMINE-N-OXIDE REDUCTASE"/>
    <property type="match status" value="1"/>
</dbReference>
<dbReference type="Pfam" id="PF00384">
    <property type="entry name" value="Molybdopterin"/>
    <property type="match status" value="1"/>
</dbReference>
<dbReference type="GO" id="GO:0030288">
    <property type="term" value="C:outer membrane-bounded periplasmic space"/>
    <property type="evidence" value="ECO:0007669"/>
    <property type="project" value="TreeGrafter"/>
</dbReference>
<evidence type="ECO:0000313" key="2">
    <source>
        <dbReference type="EMBL" id="CDL26282.1"/>
    </source>
</evidence>
<dbReference type="Proteomes" id="UP000019199">
    <property type="component" value="Unassembled WGS sequence"/>
</dbReference>
<evidence type="ECO:0000313" key="3">
    <source>
        <dbReference type="Proteomes" id="UP000019199"/>
    </source>
</evidence>
<dbReference type="Gene3D" id="3.40.50.740">
    <property type="match status" value="1"/>
</dbReference>
<dbReference type="AlphaFoldDB" id="W1EZQ1"/>
<name>W1EZQ1_ECOLX</name>
<dbReference type="GO" id="GO:0009061">
    <property type="term" value="P:anaerobic respiration"/>
    <property type="evidence" value="ECO:0007669"/>
    <property type="project" value="TreeGrafter"/>
</dbReference>
<dbReference type="FunFam" id="3.40.50.740:FF:000015">
    <property type="entry name" value="Anaerobic dimethyl sulfoxide reductase subunit A"/>
    <property type="match status" value="1"/>
</dbReference>
<protein>
    <submittedName>
        <fullName evidence="2">Anaerobic selenate reductase, molybdenum cofactor-containing periplasmic protein # YnfE</fullName>
    </submittedName>
</protein>
<dbReference type="PANTHER" id="PTHR43742:SF7">
    <property type="entry name" value="DIMETHYL SULFOXIDE REDUCTASE CHAIN YNFE-RELATED"/>
    <property type="match status" value="1"/>
</dbReference>
<evidence type="ECO:0000259" key="1">
    <source>
        <dbReference type="Pfam" id="PF00384"/>
    </source>
</evidence>